<evidence type="ECO:0000256" key="2">
    <source>
        <dbReference type="ARBA" id="ARBA00006244"/>
    </source>
</evidence>
<evidence type="ECO:0000256" key="6">
    <source>
        <dbReference type="ARBA" id="ARBA00049737"/>
    </source>
</evidence>
<dbReference type="InterPro" id="IPR025256">
    <property type="entry name" value="TM7S3/TM198-like_dom"/>
</dbReference>
<feature type="transmembrane region" description="Helical" evidence="8">
    <location>
        <begin position="41"/>
        <end position="62"/>
    </location>
</feature>
<feature type="transmembrane region" description="Helical" evidence="8">
    <location>
        <begin position="428"/>
        <end position="450"/>
    </location>
</feature>
<keyword evidence="4 8" id="KW-1133">Transmembrane helix</keyword>
<feature type="transmembrane region" description="Helical" evidence="8">
    <location>
        <begin position="293"/>
        <end position="313"/>
    </location>
</feature>
<feature type="transmembrane region" description="Helical" evidence="8">
    <location>
        <begin position="379"/>
        <end position="397"/>
    </location>
</feature>
<gene>
    <name evidence="10" type="ORF">N0F65_003193</name>
</gene>
<feature type="region of interest" description="Disordered" evidence="7">
    <location>
        <begin position="197"/>
        <end position="217"/>
    </location>
</feature>
<accession>A0AAV2ZEP3</accession>
<evidence type="ECO:0000256" key="8">
    <source>
        <dbReference type="SAM" id="Phobius"/>
    </source>
</evidence>
<reference evidence="10" key="1">
    <citation type="submission" date="2022-11" db="EMBL/GenBank/DDBJ databases">
        <authorList>
            <person name="Morgan W.R."/>
            <person name="Tartar A."/>
        </authorList>
    </citation>
    <scope>NUCLEOTIDE SEQUENCE</scope>
    <source>
        <strain evidence="10">ARSEF 373</strain>
    </source>
</reference>
<feature type="transmembrane region" description="Helical" evidence="8">
    <location>
        <begin position="263"/>
        <end position="281"/>
    </location>
</feature>
<keyword evidence="11" id="KW-1185">Reference proteome</keyword>
<dbReference type="PANTHER" id="PTHR31247">
    <property type="entry name" value="TRANSMEMBRANE PROTEIN 198 FAMILY MEMBER"/>
    <property type="match status" value="1"/>
</dbReference>
<dbReference type="AlphaFoldDB" id="A0AAV2ZEP3"/>
<feature type="non-terminal residue" evidence="10">
    <location>
        <position position="1"/>
    </location>
</feature>
<comment type="similarity">
    <text evidence="2">Belongs to the TMEM198 family.</text>
</comment>
<evidence type="ECO:0000259" key="9">
    <source>
        <dbReference type="Pfam" id="PF13886"/>
    </source>
</evidence>
<feature type="transmembrane region" description="Helical" evidence="8">
    <location>
        <begin position="167"/>
        <end position="189"/>
    </location>
</feature>
<evidence type="ECO:0000256" key="7">
    <source>
        <dbReference type="SAM" id="MobiDB-lite"/>
    </source>
</evidence>
<evidence type="ECO:0000313" key="10">
    <source>
        <dbReference type="EMBL" id="DBA03005.1"/>
    </source>
</evidence>
<feature type="compositionally biased region" description="Basic and acidic residues" evidence="7">
    <location>
        <begin position="208"/>
        <end position="217"/>
    </location>
</feature>
<reference evidence="10" key="2">
    <citation type="journal article" date="2023" name="Microbiol Resour">
        <title>Decontamination and Annotation of the Draft Genome Sequence of the Oomycete Lagenidium giganteum ARSEF 373.</title>
        <authorList>
            <person name="Morgan W.R."/>
            <person name="Tartar A."/>
        </authorList>
    </citation>
    <scope>NUCLEOTIDE SEQUENCE</scope>
    <source>
        <strain evidence="10">ARSEF 373</strain>
    </source>
</reference>
<feature type="transmembrane region" description="Helical" evidence="8">
    <location>
        <begin position="350"/>
        <end position="367"/>
    </location>
</feature>
<evidence type="ECO:0000313" key="11">
    <source>
        <dbReference type="Proteomes" id="UP001146120"/>
    </source>
</evidence>
<keyword evidence="5 8" id="KW-0472">Membrane</keyword>
<dbReference type="Pfam" id="PF13886">
    <property type="entry name" value="TM7S3_TM198"/>
    <property type="match status" value="1"/>
</dbReference>
<dbReference type="GO" id="GO:0005886">
    <property type="term" value="C:plasma membrane"/>
    <property type="evidence" value="ECO:0007669"/>
    <property type="project" value="TreeGrafter"/>
</dbReference>
<dbReference type="Proteomes" id="UP001146120">
    <property type="component" value="Unassembled WGS sequence"/>
</dbReference>
<comment type="subcellular location">
    <subcellularLocation>
        <location evidence="1">Membrane</location>
        <topology evidence="1">Multi-pass membrane protein</topology>
    </subcellularLocation>
</comment>
<feature type="domain" description="TM7S3/TM198-like" evidence="9">
    <location>
        <begin position="244"/>
        <end position="447"/>
    </location>
</feature>
<dbReference type="InterPro" id="IPR040236">
    <property type="entry name" value="TMEM198"/>
</dbReference>
<sequence>RTANQLVAQLLAATFQLGGSPPLRLNPMAALHGGKMRRSIQYWRAGLVALVVATTMTTGVVAGKITYPECDGGDGCCTFGTGKMRSPGYIVVKLEADTIVTCAKGTLQCFRGNPNLRAAQDGRQEITCPDFTELMESRDSSFATIDGMKDAAGVVKAPDVKRTHASAALLVVVLAMAVAAATAAVAAAGSAQQAAATNSTTSANHETSPPEHHMGKVDLDQLFGTPDGVRSARDLEVAPTLVSIVAMAVGVVVCVAGSSWFRGVALVTSFLNGAFVSILVAERVLPQTEWERALSWVCFCLGGLVFCAIAARFLATVGTFVVGMSAGFLAAFACQLSFGYRWSPAHPTRALVGLLVGLGLLGGWLSLRHACIAKIGATSWIGANTLIWGLGYFIGGFPNGAAIDNFRTSAHKDSDKLTASDYHLPTLWWTYLGAIVVCTIAGALCQILVASCRKHQDQGMLGYHHHIDLEDPSNGTIHVKDTAPRAQTD</sequence>
<name>A0AAV2ZEP3_9STRA</name>
<evidence type="ECO:0000256" key="5">
    <source>
        <dbReference type="ARBA" id="ARBA00023136"/>
    </source>
</evidence>
<dbReference type="PANTHER" id="PTHR31247:SF5">
    <property type="entry name" value="DUF4203 DOMAIN-CONTAINING PROTEIN"/>
    <property type="match status" value="1"/>
</dbReference>
<evidence type="ECO:0000256" key="3">
    <source>
        <dbReference type="ARBA" id="ARBA00022692"/>
    </source>
</evidence>
<comment type="caution">
    <text evidence="10">The sequence shown here is derived from an EMBL/GenBank/DDBJ whole genome shotgun (WGS) entry which is preliminary data.</text>
</comment>
<protein>
    <recommendedName>
        <fullName evidence="6">Transmembrane protein 198</fullName>
    </recommendedName>
</protein>
<feature type="transmembrane region" description="Helical" evidence="8">
    <location>
        <begin position="237"/>
        <end position="256"/>
    </location>
</feature>
<dbReference type="EMBL" id="DAKRPA010000024">
    <property type="protein sequence ID" value="DBA03005.1"/>
    <property type="molecule type" value="Genomic_DNA"/>
</dbReference>
<proteinExistence type="inferred from homology"/>
<keyword evidence="3 8" id="KW-0812">Transmembrane</keyword>
<evidence type="ECO:0000256" key="1">
    <source>
        <dbReference type="ARBA" id="ARBA00004141"/>
    </source>
</evidence>
<organism evidence="10 11">
    <name type="scientific">Lagenidium giganteum</name>
    <dbReference type="NCBI Taxonomy" id="4803"/>
    <lineage>
        <taxon>Eukaryota</taxon>
        <taxon>Sar</taxon>
        <taxon>Stramenopiles</taxon>
        <taxon>Oomycota</taxon>
        <taxon>Peronosporomycetes</taxon>
        <taxon>Pythiales</taxon>
        <taxon>Pythiaceae</taxon>
    </lineage>
</organism>
<evidence type="ECO:0000256" key="4">
    <source>
        <dbReference type="ARBA" id="ARBA00022989"/>
    </source>
</evidence>